<evidence type="ECO:0000256" key="11">
    <source>
        <dbReference type="PROSITE-ProRule" id="PRU10061"/>
    </source>
</evidence>
<keyword evidence="5 14" id="KW-0732">Signal</keyword>
<dbReference type="Pfam" id="PF00331">
    <property type="entry name" value="Glyco_hydro_10"/>
    <property type="match status" value="1"/>
</dbReference>
<evidence type="ECO:0000256" key="7">
    <source>
        <dbReference type="ARBA" id="ARBA00022801"/>
    </source>
</evidence>
<evidence type="ECO:0000256" key="3">
    <source>
        <dbReference type="ARBA" id="ARBA00007495"/>
    </source>
</evidence>
<dbReference type="UniPathway" id="UPA00114"/>
<reference evidence="17 18" key="1">
    <citation type="journal article" date="2019" name="Int. J. Syst. Evol. Microbiol.">
        <title>Anaerobacillus alkaliphilus sp. nov., a novel alkaliphilic and moderately halophilic bacterium.</title>
        <authorList>
            <person name="Borsodi A.K."/>
            <person name="Aszalos J.M."/>
            <person name="Bihari P."/>
            <person name="Nagy I."/>
            <person name="Schumann P."/>
            <person name="Sproer C."/>
            <person name="Kovacs A.L."/>
            <person name="Boka K."/>
            <person name="Dobosy P."/>
            <person name="Ovari M."/>
            <person name="Szili-Kovacs T."/>
            <person name="Toth E."/>
        </authorList>
    </citation>
    <scope>NUCLEOTIDE SEQUENCE [LARGE SCALE GENOMIC DNA]</scope>
    <source>
        <strain evidence="17 18">B16-10</strain>
    </source>
</reference>
<dbReference type="InterPro" id="IPR031158">
    <property type="entry name" value="GH10_AS"/>
</dbReference>
<dbReference type="Gene3D" id="2.60.40.1190">
    <property type="match status" value="1"/>
</dbReference>
<feature type="signal peptide" evidence="14">
    <location>
        <begin position="1"/>
        <end position="32"/>
    </location>
</feature>
<dbReference type="GO" id="GO:0045493">
    <property type="term" value="P:xylan catabolic process"/>
    <property type="evidence" value="ECO:0007669"/>
    <property type="project" value="UniProtKB-UniPathway"/>
</dbReference>
<dbReference type="Pfam" id="PF06452">
    <property type="entry name" value="CBM9_1"/>
    <property type="match status" value="1"/>
</dbReference>
<keyword evidence="7 12" id="KW-0378">Hydrolase</keyword>
<dbReference type="GO" id="GO:0031176">
    <property type="term" value="F:endo-1,4-beta-xylanase activity"/>
    <property type="evidence" value="ECO:0007669"/>
    <property type="project" value="UniProtKB-EC"/>
</dbReference>
<feature type="compositionally biased region" description="Pro residues" evidence="13">
    <location>
        <begin position="1067"/>
        <end position="1085"/>
    </location>
</feature>
<dbReference type="SUPFAM" id="SSF49785">
    <property type="entry name" value="Galactose-binding domain-like"/>
    <property type="match status" value="3"/>
</dbReference>
<dbReference type="InterPro" id="IPR003305">
    <property type="entry name" value="CenC_carb-bd"/>
</dbReference>
<proteinExistence type="inferred from homology"/>
<dbReference type="EMBL" id="QOUX01000023">
    <property type="protein sequence ID" value="RXJ02574.1"/>
    <property type="molecule type" value="Genomic_DNA"/>
</dbReference>
<comment type="catalytic activity">
    <reaction evidence="1 12">
        <text>Endohydrolysis of (1-&gt;4)-beta-D-xylosidic linkages in xylans.</text>
        <dbReference type="EC" id="3.2.1.8"/>
    </reaction>
</comment>
<evidence type="ECO:0000256" key="2">
    <source>
        <dbReference type="ARBA" id="ARBA00004851"/>
    </source>
</evidence>
<keyword evidence="9 12" id="KW-0326">Glycosidase</keyword>
<feature type="region of interest" description="Disordered" evidence="13">
    <location>
        <begin position="1063"/>
        <end position="1091"/>
    </location>
</feature>
<dbReference type="OrthoDB" id="9809277at2"/>
<evidence type="ECO:0000256" key="13">
    <source>
        <dbReference type="SAM" id="MobiDB-lite"/>
    </source>
</evidence>
<evidence type="ECO:0000256" key="4">
    <source>
        <dbReference type="ARBA" id="ARBA00022651"/>
    </source>
</evidence>
<dbReference type="PROSITE" id="PS51272">
    <property type="entry name" value="SLH"/>
    <property type="match status" value="3"/>
</dbReference>
<feature type="domain" description="GH10" evidence="16">
    <location>
        <begin position="518"/>
        <end position="854"/>
    </location>
</feature>
<dbReference type="GO" id="GO:0030246">
    <property type="term" value="F:carbohydrate binding"/>
    <property type="evidence" value="ECO:0007669"/>
    <property type="project" value="InterPro"/>
</dbReference>
<dbReference type="PRINTS" id="PR00134">
    <property type="entry name" value="GLHYDRLASE10"/>
</dbReference>
<feature type="active site" description="Nucleophile" evidence="11">
    <location>
        <position position="778"/>
    </location>
</feature>
<comment type="similarity">
    <text evidence="3 12">Belongs to the glycosyl hydrolase 10 (cellulase F) family.</text>
</comment>
<sequence length="1489" mass="163967">MLKMRMKFKKFVSLFLIVLLLLPSGLVPPATAAAEQTETETVYHENFESGLGKATQSGGASLTHVTDKNFDGNSNGKALYVSNRNNDYDAADFSFTDIGLENGKTYTVTVKGFVDSDVTIPAGAQAVLSTVDSYTWLSNVNYVAGQAFTLTREFTVDTSRNSKLRLQSNGDGKTVPFYIGEIIITAKKETPVEKVVYKETFTDGEGFATRSGSATLTPVTGKVFEGNPDGAALHVTNRNNDYDAVDFSFENIGLKNGKAYTVTVKGFVDNDVTVPSGAQAVLSTVDSYTWLSNVNYVAGQAFTLSKEFTVDTSKDSKLRVQSNGDGKTVPFYIGEIIITEKVTSGGGEQPPAPPREPALEFTTIDFEDGTTGGFVARGGNEILTITNEANHTEGGSKSLKVEGRTQNWNGPSLRVEEYIDLGHEYHVSAMVKLISPSSSQLQLSTQVGSGDTASYNNIQGKTINAADGWVLLEGTFRYNSVGGEFVSIYVESSNNSTASFYIDDVTFKPTGSGTVDIQRDLTPIKDVYKNYFMIGNAVSFSEFEGLRFDLLEMHHNLVSAENAMKPGYAYNNNREFDFTAQNSLVERALEAGFDVHGHVLVWHQQTPEWLFQDATGTALSREVAIENMNRHIEATILNFGDDVISWDVVNEAIVVNGNSNLANWKQHLRQSGWLRAIGDDYVDLAFRKAKEVINANDLDIKLYYNDYNDHFENKSTVMYHMVKELNEAYAKENNGELLIDGIGMQAHYHLHERNTAERVEQSLTRFLSIPGIEVGITELDITAGANGVLTEAEEKAQAYLFAQLFKLYKEHHERISRVTLWGLNDATSWRADRNPLVFDRNLQAKEAYYAIIDPEGYIAKYEAPAEDENTARQGKAVFGTPVIDGTIDDVWKNAPKLPINRYQAAWEGATGVGRVMWDNDNLYVLIEVNDSELDKTAAAAHEQDSIEVFLDQLNTKATSYGVGHGQYRVNFANETSFNPGSISAGFESVTHVHPSGNGYTVELKIPLTEVTPEENAVIGFDLQVNDAKNGARQSVATWNDTSGGGWNDPSVFGNLELVKVLEEQPDPGQPNPGQPSPGQPTPVPPSNEDLGTKLPKNVYEIIVENRNGKNVSVVKIDNGKFTQWANQSEKINKVTIAVESATNVEVRLPAQAVKALSDKNANALVEVVTTGSTYRLPVMEINVDKLAQQLGVTVEDLEVSIVMHETTDTSGAVTKGKLNVVANIVEFKVYVSANDKQVELKQFNSFVEREIIGEKPFNAGKSTAVQLMDDGSFRPVPTLFVGNRAIFKSQSNSKYTIVENTVTFPDITSNYWAKAPIETLASKYIFRGYEDGQFKPRNATTRVQVALLITRSLGLSTDTAYNGQFSDVKGSEWFVKEVMPAIETGIIRGSNGQFRPHDEITREEAAAMFARALRYVQYDQANLDTTKKISIYQDANSISNWAKGDVEFLLQAGIMTGRSNGKFEGKEVNQRAETAALLVRFLKEANFIN</sequence>
<gene>
    <name evidence="17" type="ORF">DS745_06275</name>
</gene>
<dbReference type="SMART" id="SM00633">
    <property type="entry name" value="Glyco_10"/>
    <property type="match status" value="1"/>
</dbReference>
<comment type="caution">
    <text evidence="17">The sequence shown here is derived from an EMBL/GenBank/DDBJ whole genome shotgun (WGS) entry which is preliminary data.</text>
</comment>
<evidence type="ECO:0000256" key="5">
    <source>
        <dbReference type="ARBA" id="ARBA00022729"/>
    </source>
</evidence>
<dbReference type="SUPFAM" id="SSF49344">
    <property type="entry name" value="CBD9-like"/>
    <property type="match status" value="1"/>
</dbReference>
<dbReference type="InterPro" id="IPR044846">
    <property type="entry name" value="GH10"/>
</dbReference>
<dbReference type="Pfam" id="PF00395">
    <property type="entry name" value="SLH"/>
    <property type="match status" value="3"/>
</dbReference>
<dbReference type="EC" id="3.2.1.8" evidence="12"/>
<dbReference type="PANTHER" id="PTHR31490:SF90">
    <property type="entry name" value="ENDO-1,4-BETA-XYLANASE A"/>
    <property type="match status" value="1"/>
</dbReference>
<evidence type="ECO:0000259" key="15">
    <source>
        <dbReference type="PROSITE" id="PS51272"/>
    </source>
</evidence>
<dbReference type="InterPro" id="IPR001119">
    <property type="entry name" value="SLH_dom"/>
</dbReference>
<dbReference type="CDD" id="cd00005">
    <property type="entry name" value="CBM9_like_1"/>
    <property type="match status" value="1"/>
</dbReference>
<dbReference type="Gene3D" id="3.20.20.80">
    <property type="entry name" value="Glycosidases"/>
    <property type="match status" value="1"/>
</dbReference>
<keyword evidence="10 12" id="KW-0624">Polysaccharide degradation</keyword>
<dbReference type="InterPro" id="IPR001000">
    <property type="entry name" value="GH10_dom"/>
</dbReference>
<evidence type="ECO:0000256" key="10">
    <source>
        <dbReference type="ARBA" id="ARBA00023326"/>
    </source>
</evidence>
<protein>
    <recommendedName>
        <fullName evidence="12">Beta-xylanase</fullName>
        <ecNumber evidence="12">3.2.1.8</ecNumber>
    </recommendedName>
</protein>
<dbReference type="Pfam" id="PF02018">
    <property type="entry name" value="CBM_4_9"/>
    <property type="match status" value="2"/>
</dbReference>
<feature type="domain" description="SLH" evidence="15">
    <location>
        <begin position="1300"/>
        <end position="1363"/>
    </location>
</feature>
<feature type="chain" id="PRO_5020943215" description="Beta-xylanase" evidence="14">
    <location>
        <begin position="33"/>
        <end position="1489"/>
    </location>
</feature>
<evidence type="ECO:0000256" key="12">
    <source>
        <dbReference type="RuleBase" id="RU361174"/>
    </source>
</evidence>
<dbReference type="InterPro" id="IPR008979">
    <property type="entry name" value="Galactose-bd-like_sf"/>
</dbReference>
<keyword evidence="18" id="KW-1185">Reference proteome</keyword>
<dbReference type="Proteomes" id="UP000290649">
    <property type="component" value="Unassembled WGS sequence"/>
</dbReference>
<dbReference type="InterPro" id="IPR010502">
    <property type="entry name" value="Carb-bd_dom_fam9"/>
</dbReference>
<feature type="domain" description="SLH" evidence="15">
    <location>
        <begin position="1429"/>
        <end position="1489"/>
    </location>
</feature>
<accession>A0A4Q0VUV4</accession>
<evidence type="ECO:0000256" key="9">
    <source>
        <dbReference type="ARBA" id="ARBA00023295"/>
    </source>
</evidence>
<keyword evidence="4 17" id="KW-0858">Xylan degradation</keyword>
<dbReference type="PROSITE" id="PS51760">
    <property type="entry name" value="GH10_2"/>
    <property type="match status" value="1"/>
</dbReference>
<name>A0A4Q0VUV4_9BACI</name>
<evidence type="ECO:0000259" key="16">
    <source>
        <dbReference type="PROSITE" id="PS51760"/>
    </source>
</evidence>
<keyword evidence="6" id="KW-0677">Repeat</keyword>
<evidence type="ECO:0000313" key="18">
    <source>
        <dbReference type="Proteomes" id="UP000290649"/>
    </source>
</evidence>
<dbReference type="Gene3D" id="2.60.120.260">
    <property type="entry name" value="Galactose-binding domain-like"/>
    <property type="match status" value="3"/>
</dbReference>
<feature type="domain" description="SLH" evidence="15">
    <location>
        <begin position="1364"/>
        <end position="1423"/>
    </location>
</feature>
<evidence type="ECO:0000256" key="8">
    <source>
        <dbReference type="ARBA" id="ARBA00023277"/>
    </source>
</evidence>
<evidence type="ECO:0000256" key="1">
    <source>
        <dbReference type="ARBA" id="ARBA00000681"/>
    </source>
</evidence>
<comment type="pathway">
    <text evidence="2">Glycan degradation; xylan degradation.</text>
</comment>
<evidence type="ECO:0000313" key="17">
    <source>
        <dbReference type="EMBL" id="RXJ02574.1"/>
    </source>
</evidence>
<dbReference type="PROSITE" id="PS00591">
    <property type="entry name" value="GH10_1"/>
    <property type="match status" value="1"/>
</dbReference>
<evidence type="ECO:0000256" key="14">
    <source>
        <dbReference type="SAM" id="SignalP"/>
    </source>
</evidence>
<dbReference type="SUPFAM" id="SSF51445">
    <property type="entry name" value="(Trans)glycosidases"/>
    <property type="match status" value="1"/>
</dbReference>
<keyword evidence="8 12" id="KW-0119">Carbohydrate metabolism</keyword>
<organism evidence="17 18">
    <name type="scientific">Anaerobacillus alkaliphilus</name>
    <dbReference type="NCBI Taxonomy" id="1548597"/>
    <lineage>
        <taxon>Bacteria</taxon>
        <taxon>Bacillati</taxon>
        <taxon>Bacillota</taxon>
        <taxon>Bacilli</taxon>
        <taxon>Bacillales</taxon>
        <taxon>Bacillaceae</taxon>
        <taxon>Anaerobacillus</taxon>
    </lineage>
</organism>
<evidence type="ECO:0000256" key="6">
    <source>
        <dbReference type="ARBA" id="ARBA00022737"/>
    </source>
</evidence>
<dbReference type="InterPro" id="IPR017853">
    <property type="entry name" value="GH"/>
</dbReference>
<dbReference type="PANTHER" id="PTHR31490">
    <property type="entry name" value="GLYCOSYL HYDROLASE"/>
    <property type="match status" value="1"/>
</dbReference>